<organism evidence="1 2">
    <name type="scientific">Roseivirga spongicola</name>
    <dbReference type="NCBI Taxonomy" id="333140"/>
    <lineage>
        <taxon>Bacteria</taxon>
        <taxon>Pseudomonadati</taxon>
        <taxon>Bacteroidota</taxon>
        <taxon>Cytophagia</taxon>
        <taxon>Cytophagales</taxon>
        <taxon>Roseivirgaceae</taxon>
        <taxon>Roseivirga</taxon>
    </lineage>
</organism>
<dbReference type="OrthoDB" id="5616097at2"/>
<name>A0A150XGJ5_9BACT</name>
<keyword evidence="2" id="KW-1185">Reference proteome</keyword>
<dbReference type="InterPro" id="IPR007454">
    <property type="entry name" value="UPF0250_YbeD-like"/>
</dbReference>
<dbReference type="SUPFAM" id="SSF117991">
    <property type="entry name" value="YbeD/HP0495-like"/>
    <property type="match status" value="1"/>
</dbReference>
<proteinExistence type="predicted"/>
<dbReference type="AlphaFoldDB" id="A0A150XGJ5"/>
<comment type="caution">
    <text evidence="1">The sequence shown here is derived from an EMBL/GenBank/DDBJ whole genome shotgun (WGS) entry which is preliminary data.</text>
</comment>
<accession>A0A150XGJ5</accession>
<sequence>MAGQKYDTEEFRNKLEATHDFPTLYMFKFIVTDDKKQEVENLFPMNEVSFKPSSKGKYISVTAKVMASSSDYVIDIYKRAKQIEGIIAL</sequence>
<dbReference type="Pfam" id="PF04359">
    <property type="entry name" value="DUF493"/>
    <property type="match status" value="1"/>
</dbReference>
<evidence type="ECO:0000313" key="1">
    <source>
        <dbReference type="EMBL" id="KYG77819.1"/>
    </source>
</evidence>
<gene>
    <name evidence="1" type="ORF">AWW68_03360</name>
</gene>
<dbReference type="InterPro" id="IPR027471">
    <property type="entry name" value="YbeD-like_sf"/>
</dbReference>
<dbReference type="STRING" id="333140.AWW68_03360"/>
<dbReference type="Proteomes" id="UP000075606">
    <property type="component" value="Unassembled WGS sequence"/>
</dbReference>
<protein>
    <recommendedName>
        <fullName evidence="3">DUF493 domain-containing protein</fullName>
    </recommendedName>
</protein>
<dbReference type="Gene3D" id="3.30.70.260">
    <property type="match status" value="1"/>
</dbReference>
<dbReference type="EMBL" id="LRPC01000001">
    <property type="protein sequence ID" value="KYG77819.1"/>
    <property type="molecule type" value="Genomic_DNA"/>
</dbReference>
<dbReference type="RefSeq" id="WP_068216571.1">
    <property type="nucleotide sequence ID" value="NZ_CP139724.1"/>
</dbReference>
<evidence type="ECO:0008006" key="3">
    <source>
        <dbReference type="Google" id="ProtNLM"/>
    </source>
</evidence>
<reference evidence="1 2" key="1">
    <citation type="submission" date="2016-01" db="EMBL/GenBank/DDBJ databases">
        <title>Genome sequencing of Roseivirga spongicola UST030701-084.</title>
        <authorList>
            <person name="Selvaratnam C."/>
            <person name="Thevarajoo S."/>
            <person name="Goh K.M."/>
            <person name="Ee R."/>
            <person name="Chan K.-G."/>
            <person name="Chong C.S."/>
        </authorList>
    </citation>
    <scope>NUCLEOTIDE SEQUENCE [LARGE SCALE GENOMIC DNA]</scope>
    <source>
        <strain evidence="1 2">UST030701-084</strain>
    </source>
</reference>
<evidence type="ECO:0000313" key="2">
    <source>
        <dbReference type="Proteomes" id="UP000075606"/>
    </source>
</evidence>